<feature type="transmembrane region" description="Helical" evidence="5">
    <location>
        <begin position="92"/>
        <end position="118"/>
    </location>
</feature>
<evidence type="ECO:0000256" key="1">
    <source>
        <dbReference type="ARBA" id="ARBA00004141"/>
    </source>
</evidence>
<evidence type="ECO:0000256" key="4">
    <source>
        <dbReference type="ARBA" id="ARBA00023136"/>
    </source>
</evidence>
<reference evidence="6" key="1">
    <citation type="journal article" date="2021" name="PeerJ">
        <title>Extensive microbial diversity within the chicken gut microbiome revealed by metagenomics and culture.</title>
        <authorList>
            <person name="Gilroy R."/>
            <person name="Ravi A."/>
            <person name="Getino M."/>
            <person name="Pursley I."/>
            <person name="Horton D.L."/>
            <person name="Alikhan N.F."/>
            <person name="Baker D."/>
            <person name="Gharbi K."/>
            <person name="Hall N."/>
            <person name="Watson M."/>
            <person name="Adriaenssens E.M."/>
            <person name="Foster-Nyarko E."/>
            <person name="Jarju S."/>
            <person name="Secka A."/>
            <person name="Antonio M."/>
            <person name="Oren A."/>
            <person name="Chaudhuri R.R."/>
            <person name="La Ragione R."/>
            <person name="Hildebrand F."/>
            <person name="Pallen M.J."/>
        </authorList>
    </citation>
    <scope>NUCLEOTIDE SEQUENCE</scope>
    <source>
        <strain evidence="6">2239</strain>
    </source>
</reference>
<gene>
    <name evidence="6" type="ORF">H9865_10085</name>
</gene>
<dbReference type="PANTHER" id="PTHR30249">
    <property type="entry name" value="PUTATIVE SEROTONIN TRANSPORTER"/>
    <property type="match status" value="1"/>
</dbReference>
<dbReference type="GO" id="GO:0016020">
    <property type="term" value="C:membrane"/>
    <property type="evidence" value="ECO:0007669"/>
    <property type="project" value="UniProtKB-SubCell"/>
</dbReference>
<feature type="transmembrane region" description="Helical" evidence="5">
    <location>
        <begin position="34"/>
        <end position="52"/>
    </location>
</feature>
<evidence type="ECO:0000313" key="7">
    <source>
        <dbReference type="Proteomes" id="UP000824193"/>
    </source>
</evidence>
<comment type="subcellular location">
    <subcellularLocation>
        <location evidence="1">Membrane</location>
        <topology evidence="1">Multi-pass membrane protein</topology>
    </subcellularLocation>
</comment>
<feature type="transmembrane region" description="Helical" evidence="5">
    <location>
        <begin position="149"/>
        <end position="170"/>
    </location>
</feature>
<dbReference type="Pfam" id="PF04172">
    <property type="entry name" value="LrgB"/>
    <property type="match status" value="1"/>
</dbReference>
<evidence type="ECO:0000256" key="3">
    <source>
        <dbReference type="ARBA" id="ARBA00022989"/>
    </source>
</evidence>
<proteinExistence type="predicted"/>
<keyword evidence="4 5" id="KW-0472">Membrane</keyword>
<name>A0A9D1V5E8_9FIRM</name>
<reference evidence="6" key="2">
    <citation type="submission" date="2021-04" db="EMBL/GenBank/DDBJ databases">
        <authorList>
            <person name="Gilroy R."/>
        </authorList>
    </citation>
    <scope>NUCLEOTIDE SEQUENCE</scope>
    <source>
        <strain evidence="6">2239</strain>
    </source>
</reference>
<evidence type="ECO:0000313" key="6">
    <source>
        <dbReference type="EMBL" id="HIX06425.1"/>
    </source>
</evidence>
<accession>A0A9D1V5E8</accession>
<feature type="transmembrane region" description="Helical" evidence="5">
    <location>
        <begin position="9"/>
        <end position="28"/>
    </location>
</feature>
<feature type="transmembrane region" description="Helical" evidence="5">
    <location>
        <begin position="207"/>
        <end position="226"/>
    </location>
</feature>
<protein>
    <submittedName>
        <fullName evidence="6">LrgB family protein</fullName>
    </submittedName>
</protein>
<evidence type="ECO:0000256" key="5">
    <source>
        <dbReference type="SAM" id="Phobius"/>
    </source>
</evidence>
<organism evidence="6 7">
    <name type="scientific">Candidatus Allofournierella pullicola</name>
    <dbReference type="NCBI Taxonomy" id="2838596"/>
    <lineage>
        <taxon>Bacteria</taxon>
        <taxon>Bacillati</taxon>
        <taxon>Bacillota</taxon>
        <taxon>Clostridia</taxon>
        <taxon>Eubacteriales</taxon>
        <taxon>Oscillospiraceae</taxon>
        <taxon>Allofournierella</taxon>
    </lineage>
</organism>
<dbReference type="InterPro" id="IPR007300">
    <property type="entry name" value="CidB/LrgB"/>
</dbReference>
<dbReference type="PANTHER" id="PTHR30249:SF0">
    <property type="entry name" value="PLASTIDAL GLYCOLATE_GLYCERATE TRANSLOCATOR 1, CHLOROPLASTIC"/>
    <property type="match status" value="1"/>
</dbReference>
<dbReference type="AlphaFoldDB" id="A0A9D1V5E8"/>
<evidence type="ECO:0000256" key="2">
    <source>
        <dbReference type="ARBA" id="ARBA00022692"/>
    </source>
</evidence>
<keyword evidence="2 5" id="KW-0812">Transmembrane</keyword>
<keyword evidence="3 5" id="KW-1133">Transmembrane helix</keyword>
<sequence length="227" mass="23366">MKELICNNAVFGIALCAACWQAGLWVAAKAKHPLVHPLVVAIALAVAALTAFDIPLEWFREGADYLDMLLLPATAALGLSVWRQRQVLKENFWPVVLGCAAGALANALVAAGLCRLLVLDASLTNSVLPHSVTTPIAIALSEAGGGVPAVTTLCVLFTGITGAAFAPLLVRLFRLEEHPVAAGVAIGSASHAIGTGRAMEMGQVQGAMSSVAIGVAGILTTLLSLVW</sequence>
<comment type="caution">
    <text evidence="6">The sequence shown here is derived from an EMBL/GenBank/DDBJ whole genome shotgun (WGS) entry which is preliminary data.</text>
</comment>
<dbReference type="EMBL" id="DXFW01000035">
    <property type="protein sequence ID" value="HIX06425.1"/>
    <property type="molecule type" value="Genomic_DNA"/>
</dbReference>
<dbReference type="Proteomes" id="UP000824193">
    <property type="component" value="Unassembled WGS sequence"/>
</dbReference>